<keyword evidence="6" id="KW-0282">Flagellum</keyword>
<dbReference type="InterPro" id="IPR053967">
    <property type="entry name" value="LlgE_F_G-like_D1"/>
</dbReference>
<keyword evidence="6" id="KW-0966">Cell projection</keyword>
<comment type="caution">
    <text evidence="6">The sequence shown here is derived from an EMBL/GenBank/DDBJ whole genome shotgun (WGS) entry which is preliminary data.</text>
</comment>
<dbReference type="PANTHER" id="PTHR30435">
    <property type="entry name" value="FLAGELLAR PROTEIN"/>
    <property type="match status" value="1"/>
</dbReference>
<reference evidence="6 7" key="1">
    <citation type="submission" date="2017-09" db="EMBL/GenBank/DDBJ databases">
        <title>Evaluation of Pacific Biosciences Sequencing Technology to Finishing C. thermocellum Genome Sequences.</title>
        <authorList>
            <person name="Brown S."/>
        </authorList>
    </citation>
    <scope>NUCLEOTIDE SEQUENCE [LARGE SCALE GENOMIC DNA]</scope>
    <source>
        <strain evidence="6 7">AD2</strain>
    </source>
</reference>
<name>A0AB36TBZ5_ACETH</name>
<dbReference type="Pfam" id="PF00460">
    <property type="entry name" value="Flg_bb_rod"/>
    <property type="match status" value="1"/>
</dbReference>
<gene>
    <name evidence="6" type="ORF">M972_11214</name>
</gene>
<dbReference type="InterPro" id="IPR001444">
    <property type="entry name" value="Flag_bb_rod_N"/>
</dbReference>
<dbReference type="AlphaFoldDB" id="A0AB36TBZ5"/>
<dbReference type="InterPro" id="IPR037925">
    <property type="entry name" value="FlgE/F/G-like"/>
</dbReference>
<dbReference type="SUPFAM" id="SSF117143">
    <property type="entry name" value="Flagellar hook protein flgE"/>
    <property type="match status" value="1"/>
</dbReference>
<feature type="domain" description="Flagellar hook protein FlgE/F/G-like D1" evidence="5">
    <location>
        <begin position="103"/>
        <end position="164"/>
    </location>
</feature>
<dbReference type="Proteomes" id="UP000223596">
    <property type="component" value="Unassembled WGS sequence"/>
</dbReference>
<dbReference type="InterPro" id="IPR010930">
    <property type="entry name" value="Flg_bb/hook_C_dom"/>
</dbReference>
<dbReference type="GO" id="GO:0009425">
    <property type="term" value="C:bacterial-type flagellum basal body"/>
    <property type="evidence" value="ECO:0007669"/>
    <property type="project" value="UniProtKB-SubCell"/>
</dbReference>
<evidence type="ECO:0000259" key="3">
    <source>
        <dbReference type="Pfam" id="PF00460"/>
    </source>
</evidence>
<dbReference type="EMBL" id="PDBW01000001">
    <property type="protein sequence ID" value="PFH01482.1"/>
    <property type="molecule type" value="Genomic_DNA"/>
</dbReference>
<dbReference type="InterPro" id="IPR020013">
    <property type="entry name" value="Flagellar_FlgE/F/G"/>
</dbReference>
<accession>A0AB36TBZ5</accession>
<dbReference type="RefSeq" id="WP_003512932.1">
    <property type="nucleotide sequence ID" value="NZ_CP013828.1"/>
</dbReference>
<protein>
    <submittedName>
        <fullName evidence="6">Flagellar basal-body rod protein FlgG</fullName>
    </submittedName>
</protein>
<dbReference type="Pfam" id="PF06429">
    <property type="entry name" value="Flg_bbr_C"/>
    <property type="match status" value="1"/>
</dbReference>
<organism evidence="6 7">
    <name type="scientific">Acetivibrio thermocellus AD2</name>
    <dbReference type="NCBI Taxonomy" id="1138384"/>
    <lineage>
        <taxon>Bacteria</taxon>
        <taxon>Bacillati</taxon>
        <taxon>Bacillota</taxon>
        <taxon>Clostridia</taxon>
        <taxon>Eubacteriales</taxon>
        <taxon>Oscillospiraceae</taxon>
        <taxon>Acetivibrio</taxon>
    </lineage>
</organism>
<comment type="subcellular location">
    <subcellularLocation>
        <location evidence="2">Bacterial flagellum basal body</location>
    </subcellularLocation>
</comment>
<evidence type="ECO:0000259" key="5">
    <source>
        <dbReference type="Pfam" id="PF22692"/>
    </source>
</evidence>
<dbReference type="PANTHER" id="PTHR30435:SF19">
    <property type="entry name" value="FLAGELLAR BASAL-BODY ROD PROTEIN FLGG"/>
    <property type="match status" value="1"/>
</dbReference>
<proteinExistence type="inferred from homology"/>
<feature type="domain" description="Flagellar basal body rod protein N-terminal" evidence="3">
    <location>
        <begin position="6"/>
        <end position="35"/>
    </location>
</feature>
<sequence>MIRGLYTSGWSMLANSKQMDVVSNNLANVNTTAFKKDTLILESFPDMLVRRINDSRSASNPSGRLGNVQLGNDVGEVFTYYTQGQLQKTDNNLDMAISNCDTAFFTVAVPGGNGEYTEYYTRDGSFALNAYGQLVTKEGYLVMGQNGVITLNSENFSVSDDGTIIQDGEAVARLLIRNFTDTTTLRKVGSNLVQRTENTQEQPFDGVVRQGYLEQSNVNSINEMINMITIMRSYEANQKILQAQDGTLEKAVNEIGVVR</sequence>
<dbReference type="NCBIfam" id="TIGR03506">
    <property type="entry name" value="FlgEFG_subfam"/>
    <property type="match status" value="1"/>
</dbReference>
<keyword evidence="2" id="KW-0975">Bacterial flagellum</keyword>
<evidence type="ECO:0000313" key="7">
    <source>
        <dbReference type="Proteomes" id="UP000223596"/>
    </source>
</evidence>
<keyword evidence="6" id="KW-0969">Cilium</keyword>
<evidence type="ECO:0000259" key="4">
    <source>
        <dbReference type="Pfam" id="PF06429"/>
    </source>
</evidence>
<evidence type="ECO:0000313" key="6">
    <source>
        <dbReference type="EMBL" id="PFH01482.1"/>
    </source>
</evidence>
<dbReference type="Pfam" id="PF22692">
    <property type="entry name" value="LlgE_F_G_D1"/>
    <property type="match status" value="1"/>
</dbReference>
<feature type="domain" description="Flagellar basal-body/hook protein C-terminal" evidence="4">
    <location>
        <begin position="209"/>
        <end position="253"/>
    </location>
</feature>
<evidence type="ECO:0000256" key="2">
    <source>
        <dbReference type="RuleBase" id="RU362116"/>
    </source>
</evidence>
<evidence type="ECO:0000256" key="1">
    <source>
        <dbReference type="ARBA" id="ARBA00009677"/>
    </source>
</evidence>
<comment type="similarity">
    <text evidence="1 2">Belongs to the flagella basal body rod proteins family.</text>
</comment>
<dbReference type="GO" id="GO:0071978">
    <property type="term" value="P:bacterial-type flagellum-dependent swarming motility"/>
    <property type="evidence" value="ECO:0007669"/>
    <property type="project" value="TreeGrafter"/>
</dbReference>